<keyword evidence="3 13" id="KW-0808">Transferase</keyword>
<evidence type="ECO:0000256" key="4">
    <source>
        <dbReference type="ARBA" id="ARBA00022691"/>
    </source>
</evidence>
<feature type="domain" description="MTTase N-terminal" evidence="15">
    <location>
        <begin position="4"/>
        <end position="120"/>
    </location>
</feature>
<keyword evidence="13" id="KW-0819">tRNA processing</keyword>
<feature type="binding site" evidence="13">
    <location>
        <position position="160"/>
    </location>
    <ligand>
        <name>[4Fe-4S] cluster</name>
        <dbReference type="ChEBI" id="CHEBI:49883"/>
        <label>2</label>
        <note>4Fe-4S-S-AdoMet</note>
    </ligand>
</feature>
<dbReference type="PANTHER" id="PTHR43020:SF2">
    <property type="entry name" value="MITOCHONDRIAL TRNA METHYLTHIOTRANSFERASE CDK5RAP1"/>
    <property type="match status" value="1"/>
</dbReference>
<dbReference type="InterPro" id="IPR038135">
    <property type="entry name" value="Methylthiotransferase_N_sf"/>
</dbReference>
<dbReference type="InterPro" id="IPR020612">
    <property type="entry name" value="Methylthiotransferase_CS"/>
</dbReference>
<evidence type="ECO:0000256" key="2">
    <source>
        <dbReference type="ARBA" id="ARBA00022485"/>
    </source>
</evidence>
<dbReference type="PROSITE" id="PS01278">
    <property type="entry name" value="MTTASE_RADICAL"/>
    <property type="match status" value="1"/>
</dbReference>
<dbReference type="InterPro" id="IPR013848">
    <property type="entry name" value="Methylthiotransferase_N"/>
</dbReference>
<organism evidence="17 18">
    <name type="scientific">Megasphaera paucivorans</name>
    <dbReference type="NCBI Taxonomy" id="349095"/>
    <lineage>
        <taxon>Bacteria</taxon>
        <taxon>Bacillati</taxon>
        <taxon>Bacillota</taxon>
        <taxon>Negativicutes</taxon>
        <taxon>Veillonellales</taxon>
        <taxon>Veillonellaceae</taxon>
        <taxon>Megasphaera</taxon>
    </lineage>
</organism>
<evidence type="ECO:0000256" key="8">
    <source>
        <dbReference type="ARBA" id="ARBA00033765"/>
    </source>
</evidence>
<evidence type="ECO:0000256" key="10">
    <source>
        <dbReference type="ARBA" id="ARBA00068570"/>
    </source>
</evidence>
<feature type="domain" description="TRAM" evidence="14">
    <location>
        <begin position="375"/>
        <end position="439"/>
    </location>
</feature>
<dbReference type="SFLD" id="SFLDS00029">
    <property type="entry name" value="Radical_SAM"/>
    <property type="match status" value="1"/>
</dbReference>
<evidence type="ECO:0000259" key="16">
    <source>
        <dbReference type="PROSITE" id="PS51918"/>
    </source>
</evidence>
<evidence type="ECO:0000256" key="5">
    <source>
        <dbReference type="ARBA" id="ARBA00022723"/>
    </source>
</evidence>
<dbReference type="GO" id="GO:0051539">
    <property type="term" value="F:4 iron, 4 sulfur cluster binding"/>
    <property type="evidence" value="ECO:0007669"/>
    <property type="project" value="UniProtKB-UniRule"/>
</dbReference>
<name>A0A1H0BT74_9FIRM</name>
<evidence type="ECO:0000256" key="1">
    <source>
        <dbReference type="ARBA" id="ARBA00003234"/>
    </source>
</evidence>
<dbReference type="GO" id="GO:0005829">
    <property type="term" value="C:cytosol"/>
    <property type="evidence" value="ECO:0007669"/>
    <property type="project" value="TreeGrafter"/>
</dbReference>
<evidence type="ECO:0000256" key="11">
    <source>
        <dbReference type="ARBA" id="ARBA00080698"/>
    </source>
</evidence>
<dbReference type="Pfam" id="PF04055">
    <property type="entry name" value="Radical_SAM"/>
    <property type="match status" value="1"/>
</dbReference>
<feature type="domain" description="Radical SAM core" evidence="16">
    <location>
        <begin position="142"/>
        <end position="372"/>
    </location>
</feature>
<evidence type="ECO:0000256" key="13">
    <source>
        <dbReference type="HAMAP-Rule" id="MF_01864"/>
    </source>
</evidence>
<evidence type="ECO:0000256" key="3">
    <source>
        <dbReference type="ARBA" id="ARBA00022679"/>
    </source>
</evidence>
<dbReference type="Pfam" id="PF00919">
    <property type="entry name" value="UPF0004"/>
    <property type="match status" value="1"/>
</dbReference>
<dbReference type="InterPro" id="IPR006463">
    <property type="entry name" value="MiaB_methiolase"/>
</dbReference>
<proteinExistence type="inferred from homology"/>
<dbReference type="SFLD" id="SFLDG01061">
    <property type="entry name" value="methylthiotransferase"/>
    <property type="match status" value="1"/>
</dbReference>
<evidence type="ECO:0000256" key="6">
    <source>
        <dbReference type="ARBA" id="ARBA00023004"/>
    </source>
</evidence>
<evidence type="ECO:0000313" key="17">
    <source>
        <dbReference type="EMBL" id="SDN48852.1"/>
    </source>
</evidence>
<dbReference type="EMBL" id="FNHQ01000056">
    <property type="protein sequence ID" value="SDN48852.1"/>
    <property type="molecule type" value="Genomic_DNA"/>
</dbReference>
<dbReference type="Pfam" id="PF01938">
    <property type="entry name" value="TRAM"/>
    <property type="match status" value="1"/>
</dbReference>
<keyword evidence="5 13" id="KW-0479">Metal-binding</keyword>
<dbReference type="InterPro" id="IPR007197">
    <property type="entry name" value="rSAM"/>
</dbReference>
<dbReference type="FunFam" id="3.80.30.20:FF:000001">
    <property type="entry name" value="tRNA-2-methylthio-N(6)-dimethylallyladenosine synthase 2"/>
    <property type="match status" value="1"/>
</dbReference>
<protein>
    <recommendedName>
        <fullName evidence="10 13">tRNA-2-methylthio-N(6)-dimethylallyladenosine synthase</fullName>
        <ecNumber evidence="8 13">2.8.4.3</ecNumber>
    </recommendedName>
    <alternativeName>
        <fullName evidence="12 13">(Dimethylallyl)adenosine tRNA methylthiotransferase MiaB</fullName>
    </alternativeName>
    <alternativeName>
        <fullName evidence="11 13">tRNA-i(6)A37 methylthiotransferase</fullName>
    </alternativeName>
</protein>
<dbReference type="OrthoDB" id="9805215at2"/>
<dbReference type="SUPFAM" id="SSF102114">
    <property type="entry name" value="Radical SAM enzymes"/>
    <property type="match status" value="1"/>
</dbReference>
<evidence type="ECO:0000256" key="7">
    <source>
        <dbReference type="ARBA" id="ARBA00023014"/>
    </source>
</evidence>
<feature type="binding site" evidence="13">
    <location>
        <position position="49"/>
    </location>
    <ligand>
        <name>[4Fe-4S] cluster</name>
        <dbReference type="ChEBI" id="CHEBI:49883"/>
        <label>1</label>
    </ligand>
</feature>
<reference evidence="17 18" key="1">
    <citation type="submission" date="2016-10" db="EMBL/GenBank/DDBJ databases">
        <authorList>
            <person name="de Groot N.N."/>
        </authorList>
    </citation>
    <scope>NUCLEOTIDE SEQUENCE [LARGE SCALE GENOMIC DNA]</scope>
    <source>
        <strain evidence="17 18">DSM 16981</strain>
    </source>
</reference>
<dbReference type="NCBIfam" id="TIGR00089">
    <property type="entry name" value="MiaB/RimO family radical SAM methylthiotransferase"/>
    <property type="match status" value="1"/>
</dbReference>
<dbReference type="PANTHER" id="PTHR43020">
    <property type="entry name" value="CDK5 REGULATORY SUBUNIT-ASSOCIATED PROTEIN 1"/>
    <property type="match status" value="1"/>
</dbReference>
<keyword evidence="4 13" id="KW-0949">S-adenosyl-L-methionine</keyword>
<feature type="binding site" evidence="13">
    <location>
        <position position="83"/>
    </location>
    <ligand>
        <name>[4Fe-4S] cluster</name>
        <dbReference type="ChEBI" id="CHEBI:49883"/>
        <label>1</label>
    </ligand>
</feature>
<dbReference type="GO" id="GO:0035597">
    <property type="term" value="F:tRNA-2-methylthio-N(6)-dimethylallyladenosine(37) synthase activity"/>
    <property type="evidence" value="ECO:0007669"/>
    <property type="project" value="UniProtKB-EC"/>
</dbReference>
<accession>A0A1H0BT74</accession>
<dbReference type="InterPro" id="IPR058240">
    <property type="entry name" value="rSAM_sf"/>
</dbReference>
<dbReference type="SFLD" id="SFLDF00273">
    <property type="entry name" value="(dimethylallyl)adenosine_tRNA"/>
    <property type="match status" value="1"/>
</dbReference>
<dbReference type="STRING" id="349095.SAMN05660299_02794"/>
<feature type="binding site" evidence="13">
    <location>
        <position position="163"/>
    </location>
    <ligand>
        <name>[4Fe-4S] cluster</name>
        <dbReference type="ChEBI" id="CHEBI:49883"/>
        <label>2</label>
        <note>4Fe-4S-S-AdoMet</note>
    </ligand>
</feature>
<dbReference type="InterPro" id="IPR002792">
    <property type="entry name" value="TRAM_dom"/>
</dbReference>
<comment type="catalytic activity">
    <reaction evidence="9 13">
        <text>N(6)-dimethylallyladenosine(37) in tRNA + (sulfur carrier)-SH + AH2 + 2 S-adenosyl-L-methionine = 2-methylsulfanyl-N(6)-dimethylallyladenosine(37) in tRNA + (sulfur carrier)-H + 5'-deoxyadenosine + L-methionine + A + S-adenosyl-L-homocysteine + 2 H(+)</text>
        <dbReference type="Rhea" id="RHEA:37067"/>
        <dbReference type="Rhea" id="RHEA-COMP:10375"/>
        <dbReference type="Rhea" id="RHEA-COMP:10376"/>
        <dbReference type="Rhea" id="RHEA-COMP:14737"/>
        <dbReference type="Rhea" id="RHEA-COMP:14739"/>
        <dbReference type="ChEBI" id="CHEBI:13193"/>
        <dbReference type="ChEBI" id="CHEBI:15378"/>
        <dbReference type="ChEBI" id="CHEBI:17319"/>
        <dbReference type="ChEBI" id="CHEBI:17499"/>
        <dbReference type="ChEBI" id="CHEBI:29917"/>
        <dbReference type="ChEBI" id="CHEBI:57844"/>
        <dbReference type="ChEBI" id="CHEBI:57856"/>
        <dbReference type="ChEBI" id="CHEBI:59789"/>
        <dbReference type="ChEBI" id="CHEBI:64428"/>
        <dbReference type="ChEBI" id="CHEBI:74415"/>
        <dbReference type="ChEBI" id="CHEBI:74417"/>
        <dbReference type="EC" id="2.8.4.3"/>
    </reaction>
</comment>
<comment type="cofactor">
    <cofactor evidence="13">
        <name>[4Fe-4S] cluster</name>
        <dbReference type="ChEBI" id="CHEBI:49883"/>
    </cofactor>
    <text evidence="13">Binds 2 [4Fe-4S] clusters. One cluster is coordinated with 3 cysteines and an exchangeable S-adenosyl-L-methionine.</text>
</comment>
<evidence type="ECO:0000259" key="14">
    <source>
        <dbReference type="PROSITE" id="PS50926"/>
    </source>
</evidence>
<dbReference type="Gene3D" id="3.80.30.20">
    <property type="entry name" value="tm_1862 like domain"/>
    <property type="match status" value="1"/>
</dbReference>
<keyword evidence="18" id="KW-1185">Reference proteome</keyword>
<dbReference type="Proteomes" id="UP000199309">
    <property type="component" value="Unassembled WGS sequence"/>
</dbReference>
<dbReference type="HAMAP" id="MF_01864">
    <property type="entry name" value="tRNA_metthiotr_MiaB"/>
    <property type="match status" value="1"/>
</dbReference>
<dbReference type="SMART" id="SM00729">
    <property type="entry name" value="Elp3"/>
    <property type="match status" value="1"/>
</dbReference>
<dbReference type="Gene3D" id="3.40.50.12160">
    <property type="entry name" value="Methylthiotransferase, N-terminal domain"/>
    <property type="match status" value="1"/>
</dbReference>
<feature type="binding site" evidence="13">
    <location>
        <position position="13"/>
    </location>
    <ligand>
        <name>[4Fe-4S] cluster</name>
        <dbReference type="ChEBI" id="CHEBI:49883"/>
        <label>1</label>
    </ligand>
</feature>
<comment type="subunit">
    <text evidence="13">Monomer.</text>
</comment>
<dbReference type="SFLD" id="SFLDG01082">
    <property type="entry name" value="B12-binding_domain_containing"/>
    <property type="match status" value="1"/>
</dbReference>
<evidence type="ECO:0000256" key="9">
    <source>
        <dbReference type="ARBA" id="ARBA00051425"/>
    </source>
</evidence>
<dbReference type="PROSITE" id="PS51918">
    <property type="entry name" value="RADICAL_SAM"/>
    <property type="match status" value="1"/>
</dbReference>
<dbReference type="PROSITE" id="PS51449">
    <property type="entry name" value="MTTASE_N"/>
    <property type="match status" value="1"/>
</dbReference>
<keyword evidence="2 13" id="KW-0004">4Fe-4S</keyword>
<dbReference type="PROSITE" id="PS50926">
    <property type="entry name" value="TRAM"/>
    <property type="match status" value="1"/>
</dbReference>
<dbReference type="AlphaFoldDB" id="A0A1H0BT74"/>
<dbReference type="InterPro" id="IPR006638">
    <property type="entry name" value="Elp3/MiaA/NifB-like_rSAM"/>
</dbReference>
<comment type="function">
    <text evidence="1 13">Catalyzes the methylthiolation of N6-(dimethylallyl)adenosine (i(6)A), leading to the formation of 2-methylthio-N6-(dimethylallyl)adenosine (ms(2)i(6)A) at position 37 in tRNAs that read codons beginning with uridine.</text>
</comment>
<dbReference type="InterPro" id="IPR005839">
    <property type="entry name" value="Methylthiotransferase"/>
</dbReference>
<keyword evidence="6 13" id="KW-0408">Iron</keyword>
<dbReference type="InterPro" id="IPR023404">
    <property type="entry name" value="rSAM_horseshoe"/>
</dbReference>
<keyword evidence="13" id="KW-0963">Cytoplasm</keyword>
<dbReference type="GO" id="GO:0046872">
    <property type="term" value="F:metal ion binding"/>
    <property type="evidence" value="ECO:0007669"/>
    <property type="project" value="UniProtKB-KW"/>
</dbReference>
<gene>
    <name evidence="13" type="primary">miaB</name>
    <name evidence="17" type="ORF">SAMN05660299_02794</name>
</gene>
<dbReference type="CDD" id="cd01335">
    <property type="entry name" value="Radical_SAM"/>
    <property type="match status" value="1"/>
</dbReference>
<evidence type="ECO:0000313" key="18">
    <source>
        <dbReference type="Proteomes" id="UP000199309"/>
    </source>
</evidence>
<sequence>MGEKYYFIISYGCQTNISDSERYAGQLEELGYRMTENMELADVILLNTCCVRETAEDKTLGKIGELKHLKKRNPDLIIAVTGCMAQEWQDKLFHRAPHIDLVIGTHNIHKLVSLIEERQKKSDHYLAADMTVPAFHDLPTRHFRDFFAWVPIMNGCNKFCTYCIVPYVRGREVSRSVENIAKEIKKLGTQGFKEITLLGQNVNSYGQDLKNGTDFSTLIRQIEEIEGIERVRYMTSHPKDMTFAMIDAMAESKKVVNHMHLPIQSGSDELLKKMNRGYTTAHYLELIEYARRRIPDLVLTTDIIVGFPGETEEMFEETLHFLEKTRYDMAYTFIYSPRTGTPAAKMPDQIPQDVKSLRLRKLMDIQNTISLSYNKEMENKIYSVIVEGPTKNDENHWFGRTTGNKMIIWENDNTVAVGDTVPVVVDKGQTWVLKGHIWKQEG</sequence>
<comment type="subcellular location">
    <subcellularLocation>
        <location evidence="13">Cytoplasm</location>
    </subcellularLocation>
</comment>
<comment type="similarity">
    <text evidence="13">Belongs to the methylthiotransferase family. MiaB subfamily.</text>
</comment>
<evidence type="ECO:0000256" key="12">
    <source>
        <dbReference type="ARBA" id="ARBA00081141"/>
    </source>
</evidence>
<keyword evidence="7 13" id="KW-0411">Iron-sulfur</keyword>
<feature type="binding site" evidence="13">
    <location>
        <position position="156"/>
    </location>
    <ligand>
        <name>[4Fe-4S] cluster</name>
        <dbReference type="ChEBI" id="CHEBI:49883"/>
        <label>2</label>
        <note>4Fe-4S-S-AdoMet</note>
    </ligand>
</feature>
<dbReference type="NCBIfam" id="TIGR01574">
    <property type="entry name" value="miaB-methiolase"/>
    <property type="match status" value="1"/>
</dbReference>
<dbReference type="FunFam" id="3.40.50.12160:FF:000003">
    <property type="entry name" value="CDK5 regulatory subunit-associated protein 1"/>
    <property type="match status" value="1"/>
</dbReference>
<evidence type="ECO:0000259" key="15">
    <source>
        <dbReference type="PROSITE" id="PS51449"/>
    </source>
</evidence>
<dbReference type="RefSeq" id="WP_091653161.1">
    <property type="nucleotide sequence ID" value="NZ_FNHQ01000056.1"/>
</dbReference>
<dbReference type="EC" id="2.8.4.3" evidence="8 13"/>